<gene>
    <name evidence="3" type="ORF">CAE01nite_31020</name>
</gene>
<dbReference type="PANTHER" id="PTHR12149:SF8">
    <property type="entry name" value="PROTEIN-RIBULOSAMINE 3-KINASE"/>
    <property type="match status" value="1"/>
</dbReference>
<keyword evidence="1" id="KW-0808">Transferase</keyword>
<comment type="similarity">
    <text evidence="1">Belongs to the fructosamine kinase family.</text>
</comment>
<accession>A0A512DFX3</accession>
<comment type="caution">
    <text evidence="3">The sequence shown here is derived from an EMBL/GenBank/DDBJ whole genome shotgun (WGS) entry which is preliminary data.</text>
</comment>
<evidence type="ECO:0000256" key="2">
    <source>
        <dbReference type="SAM" id="MobiDB-lite"/>
    </source>
</evidence>
<feature type="region of interest" description="Disordered" evidence="2">
    <location>
        <begin position="1"/>
        <end position="35"/>
    </location>
</feature>
<protein>
    <submittedName>
        <fullName evidence="3">Fructosamine kinase</fullName>
    </submittedName>
</protein>
<dbReference type="SUPFAM" id="SSF56112">
    <property type="entry name" value="Protein kinase-like (PK-like)"/>
    <property type="match status" value="1"/>
</dbReference>
<sequence length="291" mass="30974">MGARGDGQRTSGPPAVGGSSRGADRAVHDGGSTVFRKQRRGAPAGFFGCEAAGLRWLAQADAVPVVRVVDVGRDHLDLERLVPARPTAGGARELGRGLARLHDAGAAAFGCPPPGWDGPWFFGPLDDPVPFAVAGHPTWGSFHATGRIAPMRRLLAERGRLDPALDDDLRRVEDRLLAGHLDDGDPPARLHGDLWAGNVMWTRAGAVLIDPAAHGGHRETDLAMLDLFGLPGLAEVVKGYQEVHPLRPGWRQRLGLHQLFPVGMHAVLFGGGYVARTCELARRWSGASARG</sequence>
<reference evidence="3 4" key="1">
    <citation type="submission" date="2019-07" db="EMBL/GenBank/DDBJ databases">
        <title>Whole genome shotgun sequence of Cellulomonas aerilata NBRC 106308.</title>
        <authorList>
            <person name="Hosoyama A."/>
            <person name="Uohara A."/>
            <person name="Ohji S."/>
            <person name="Ichikawa N."/>
        </authorList>
    </citation>
    <scope>NUCLEOTIDE SEQUENCE [LARGE SCALE GENOMIC DNA]</scope>
    <source>
        <strain evidence="3 4">NBRC 106308</strain>
    </source>
</reference>
<evidence type="ECO:0000256" key="1">
    <source>
        <dbReference type="PIRNR" id="PIRNR006221"/>
    </source>
</evidence>
<dbReference type="Gene3D" id="1.20.1270.240">
    <property type="match status" value="1"/>
</dbReference>
<keyword evidence="1 3" id="KW-0418">Kinase</keyword>
<dbReference type="Pfam" id="PF03881">
    <property type="entry name" value="Fructosamin_kin"/>
    <property type="match status" value="1"/>
</dbReference>
<name>A0A512DFX3_9CELL</name>
<dbReference type="EMBL" id="BJYY01000019">
    <property type="protein sequence ID" value="GEO35377.1"/>
    <property type="molecule type" value="Genomic_DNA"/>
</dbReference>
<proteinExistence type="inferred from homology"/>
<dbReference type="GO" id="GO:0016301">
    <property type="term" value="F:kinase activity"/>
    <property type="evidence" value="ECO:0007669"/>
    <property type="project" value="UniProtKB-UniRule"/>
</dbReference>
<dbReference type="PANTHER" id="PTHR12149">
    <property type="entry name" value="FRUCTOSAMINE 3 KINASE-RELATED PROTEIN"/>
    <property type="match status" value="1"/>
</dbReference>
<dbReference type="AlphaFoldDB" id="A0A512DFX3"/>
<dbReference type="Gene3D" id="3.30.200.20">
    <property type="entry name" value="Phosphorylase Kinase, domain 1"/>
    <property type="match status" value="1"/>
</dbReference>
<dbReference type="Gene3D" id="1.10.510.10">
    <property type="entry name" value="Transferase(Phosphotransferase) domain 1"/>
    <property type="match status" value="1"/>
</dbReference>
<dbReference type="PIRSF" id="PIRSF006221">
    <property type="entry name" value="Ketosamine-3-kinase"/>
    <property type="match status" value="1"/>
</dbReference>
<keyword evidence="4" id="KW-1185">Reference proteome</keyword>
<dbReference type="InterPro" id="IPR016477">
    <property type="entry name" value="Fructo-/Ketosamine-3-kinase"/>
</dbReference>
<dbReference type="InterPro" id="IPR011009">
    <property type="entry name" value="Kinase-like_dom_sf"/>
</dbReference>
<evidence type="ECO:0000313" key="4">
    <source>
        <dbReference type="Proteomes" id="UP000321181"/>
    </source>
</evidence>
<dbReference type="RefSeq" id="WP_281285613.1">
    <property type="nucleotide sequence ID" value="NZ_BAAARM010000005.1"/>
</dbReference>
<evidence type="ECO:0000313" key="3">
    <source>
        <dbReference type="EMBL" id="GEO35377.1"/>
    </source>
</evidence>
<organism evidence="3 4">
    <name type="scientific">Cellulomonas aerilata</name>
    <dbReference type="NCBI Taxonomy" id="515326"/>
    <lineage>
        <taxon>Bacteria</taxon>
        <taxon>Bacillati</taxon>
        <taxon>Actinomycetota</taxon>
        <taxon>Actinomycetes</taxon>
        <taxon>Micrococcales</taxon>
        <taxon>Cellulomonadaceae</taxon>
        <taxon>Cellulomonas</taxon>
    </lineage>
</organism>
<dbReference type="Proteomes" id="UP000321181">
    <property type="component" value="Unassembled WGS sequence"/>
</dbReference>